<organism evidence="6 7">
    <name type="scientific">Paraconiothyrium brasiliense</name>
    <dbReference type="NCBI Taxonomy" id="300254"/>
    <lineage>
        <taxon>Eukaryota</taxon>
        <taxon>Fungi</taxon>
        <taxon>Dikarya</taxon>
        <taxon>Ascomycota</taxon>
        <taxon>Pezizomycotina</taxon>
        <taxon>Dothideomycetes</taxon>
        <taxon>Pleosporomycetidae</taxon>
        <taxon>Pleosporales</taxon>
        <taxon>Massarineae</taxon>
        <taxon>Didymosphaeriaceae</taxon>
        <taxon>Paraconiothyrium</taxon>
    </lineage>
</organism>
<evidence type="ECO:0000256" key="4">
    <source>
        <dbReference type="ARBA" id="ARBA00025043"/>
    </source>
</evidence>
<comment type="caution">
    <text evidence="6">The sequence shown here is derived from an EMBL/GenBank/DDBJ whole genome shotgun (WGS) entry which is preliminary data.</text>
</comment>
<reference evidence="6 7" key="1">
    <citation type="submission" date="2024-02" db="EMBL/GenBank/DDBJ databases">
        <title>De novo assembly and annotation of 12 fungi associated with fruit tree decline syndrome in Ontario, Canada.</title>
        <authorList>
            <person name="Sulman M."/>
            <person name="Ellouze W."/>
            <person name="Ilyukhin E."/>
        </authorList>
    </citation>
    <scope>NUCLEOTIDE SEQUENCE [LARGE SCALE GENOMIC DNA]</scope>
    <source>
        <strain evidence="6 7">M42-189</strain>
    </source>
</reference>
<accession>A0ABR3R0B5</accession>
<evidence type="ECO:0000313" key="7">
    <source>
        <dbReference type="Proteomes" id="UP001521785"/>
    </source>
</evidence>
<evidence type="ECO:0000313" key="6">
    <source>
        <dbReference type="EMBL" id="KAL1597738.1"/>
    </source>
</evidence>
<name>A0ABR3R0B5_9PLEO</name>
<dbReference type="Gene3D" id="3.30.2380.10">
    <property type="entry name" value="CGI121/TPRKB"/>
    <property type="match status" value="1"/>
</dbReference>
<evidence type="ECO:0000256" key="2">
    <source>
        <dbReference type="ARBA" id="ARBA00015316"/>
    </source>
</evidence>
<dbReference type="InterPro" id="IPR036504">
    <property type="entry name" value="CGI121/TPRKB_sf"/>
</dbReference>
<dbReference type="Pfam" id="PF08617">
    <property type="entry name" value="CGI-121"/>
    <property type="match status" value="1"/>
</dbReference>
<keyword evidence="5" id="KW-0539">Nucleus</keyword>
<gene>
    <name evidence="6" type="ORF">SLS60_008224</name>
</gene>
<dbReference type="InterPro" id="IPR013926">
    <property type="entry name" value="CGI121/TPRKB"/>
</dbReference>
<dbReference type="EMBL" id="JAKJXO020000012">
    <property type="protein sequence ID" value="KAL1597738.1"/>
    <property type="molecule type" value="Genomic_DNA"/>
</dbReference>
<evidence type="ECO:0000256" key="5">
    <source>
        <dbReference type="RuleBase" id="RU004398"/>
    </source>
</evidence>
<keyword evidence="7" id="KW-1185">Reference proteome</keyword>
<comment type="similarity">
    <text evidence="1 5">Belongs to the CGI121/TPRKB family.</text>
</comment>
<evidence type="ECO:0000256" key="3">
    <source>
        <dbReference type="ARBA" id="ARBA00016009"/>
    </source>
</evidence>
<comment type="function">
    <text evidence="4">Component of the EKC/KEOPS complex that is required for the formation of a threonylcarbamoyl group on adenosine at position 37 (t(6)A37) in tRNAs that read codons beginning with adenine. The complex is probably involved in the transfer of the threonylcarbamoyl moiety of threonylcarbamoyl-AMP (TC-AMP) to the N6 group of A37. CGI121 acts as an allosteric effector that regulates the t(6)A activity of the complex. The EKC/KEOPS complex also promotes both telomere uncapping and telomere elongation. The complex is required for efficient recruitment of transcriptional coactivators. CGI121 is not required for tRNA modification.</text>
</comment>
<proteinExistence type="inferred from homology"/>
<protein>
    <recommendedName>
        <fullName evidence="3">EKC/KEOPS complex subunit CGI121</fullName>
    </recommendedName>
    <alternativeName>
        <fullName evidence="2">EKC/KEOPS complex subunit cgi121</fullName>
    </alternativeName>
</protein>
<evidence type="ECO:0000256" key="1">
    <source>
        <dbReference type="ARBA" id="ARBA00005546"/>
    </source>
</evidence>
<sequence length="87" mass="9062">MRFALDPNITTESVGEHLGGAVEGEAVAIGDEGEEVGMFADVAKIKKIYKLNDGGKGRKGPAVNGEAKDERKAMESVILGTMALKGS</sequence>
<dbReference type="Proteomes" id="UP001521785">
    <property type="component" value="Unassembled WGS sequence"/>
</dbReference>